<keyword evidence="3" id="KW-1185">Reference proteome</keyword>
<name>A0ABS6K784_9FIRM</name>
<comment type="caution">
    <text evidence="2">The sequence shown here is derived from an EMBL/GenBank/DDBJ whole genome shotgun (WGS) entry which is preliminary data.</text>
</comment>
<accession>A0ABS6K784</accession>
<dbReference type="EMBL" id="JAHQCX010000005">
    <property type="protein sequence ID" value="MBU9726377.1"/>
    <property type="molecule type" value="Genomic_DNA"/>
</dbReference>
<dbReference type="RefSeq" id="WP_158351249.1">
    <property type="nucleotide sequence ID" value="NZ_JAHQCX010000005.1"/>
</dbReference>
<protein>
    <submittedName>
        <fullName evidence="2">Uncharacterized protein</fullName>
    </submittedName>
</protein>
<reference evidence="2 3" key="1">
    <citation type="submission" date="2021-06" db="EMBL/GenBank/DDBJ databases">
        <title>Description of novel taxa of the family Lachnospiraceae.</title>
        <authorList>
            <person name="Chaplin A.V."/>
            <person name="Sokolova S.R."/>
            <person name="Pikina A.P."/>
            <person name="Korzhanova M."/>
            <person name="Belova V."/>
            <person name="Korostin D."/>
            <person name="Efimov B.A."/>
        </authorList>
    </citation>
    <scope>NUCLEOTIDE SEQUENCE [LARGE SCALE GENOMIC DNA]</scope>
    <source>
        <strain evidence="2 3">ASD4241</strain>
    </source>
</reference>
<organism evidence="2 3">
    <name type="scientific">Diplocloster modestus</name>
    <dbReference type="NCBI Taxonomy" id="2850322"/>
    <lineage>
        <taxon>Bacteria</taxon>
        <taxon>Bacillati</taxon>
        <taxon>Bacillota</taxon>
        <taxon>Clostridia</taxon>
        <taxon>Lachnospirales</taxon>
        <taxon>Lachnospiraceae</taxon>
        <taxon>Diplocloster</taxon>
    </lineage>
</organism>
<evidence type="ECO:0000313" key="2">
    <source>
        <dbReference type="EMBL" id="MBU9726377.1"/>
    </source>
</evidence>
<evidence type="ECO:0000256" key="1">
    <source>
        <dbReference type="SAM" id="MobiDB-lite"/>
    </source>
</evidence>
<proteinExistence type="predicted"/>
<dbReference type="Proteomes" id="UP001314681">
    <property type="component" value="Unassembled WGS sequence"/>
</dbReference>
<sequence length="115" mass="12748">MNKSRTDRIKEAKHYEWLAMKALLPEEASLHLEAIGKELEALVSESLASCRAELMNTIISAAAHTCTDSKPFGPYAPWEHDKTRPAAPPSHMQKEPDGQGEAQESGSVRKIHIED</sequence>
<gene>
    <name evidence="2" type="ORF">KTH90_10155</name>
</gene>
<feature type="region of interest" description="Disordered" evidence="1">
    <location>
        <begin position="67"/>
        <end position="115"/>
    </location>
</feature>
<evidence type="ECO:0000313" key="3">
    <source>
        <dbReference type="Proteomes" id="UP001314681"/>
    </source>
</evidence>